<dbReference type="InterPro" id="IPR050275">
    <property type="entry name" value="PGM_Phosphatase"/>
</dbReference>
<dbReference type="SMART" id="SM00855">
    <property type="entry name" value="PGAM"/>
    <property type="match status" value="1"/>
</dbReference>
<dbReference type="CDD" id="cd07067">
    <property type="entry name" value="HP_PGM_like"/>
    <property type="match status" value="1"/>
</dbReference>
<evidence type="ECO:0000256" key="1">
    <source>
        <dbReference type="PIRSR" id="PIRSR613078-2"/>
    </source>
</evidence>
<feature type="binding site" evidence="1">
    <location>
        <begin position="12"/>
        <end position="19"/>
    </location>
    <ligand>
        <name>substrate</name>
    </ligand>
</feature>
<keyword evidence="3" id="KW-1185">Reference proteome</keyword>
<dbReference type="PROSITE" id="PS00175">
    <property type="entry name" value="PG_MUTASE"/>
    <property type="match status" value="1"/>
</dbReference>
<dbReference type="RefSeq" id="WP_085544144.1">
    <property type="nucleotide sequence ID" value="NZ_FXBB01000007.1"/>
</dbReference>
<dbReference type="PANTHER" id="PTHR48100">
    <property type="entry name" value="BROAD-SPECIFICITY PHOSPHATASE YOR283W-RELATED"/>
    <property type="match status" value="1"/>
</dbReference>
<reference evidence="3" key="1">
    <citation type="submission" date="2017-04" db="EMBL/GenBank/DDBJ databases">
        <authorList>
            <person name="Varghese N."/>
            <person name="Submissions S."/>
        </authorList>
    </citation>
    <scope>NUCLEOTIDE SEQUENCE [LARGE SCALE GENOMIC DNA]</scope>
    <source>
        <strain evidence="3">USBA 82</strain>
    </source>
</reference>
<feature type="binding site" evidence="1">
    <location>
        <position position="97"/>
    </location>
    <ligand>
        <name>substrate</name>
    </ligand>
</feature>
<name>A0A1X7J4G6_9BACT</name>
<dbReference type="Proteomes" id="UP000193355">
    <property type="component" value="Unassembled WGS sequence"/>
</dbReference>
<accession>A0A1X7J4G6</accession>
<evidence type="ECO:0000313" key="3">
    <source>
        <dbReference type="Proteomes" id="UP000193355"/>
    </source>
</evidence>
<dbReference type="Gene3D" id="3.40.50.1240">
    <property type="entry name" value="Phosphoglycerate mutase-like"/>
    <property type="match status" value="1"/>
</dbReference>
<sequence length="212" mass="23487">MIKDKTTVILIRHGECDGNVKGMFRGQMDFPLNERGLKQAKEAGDAAKKLGIDAIYSSPLLRAKQTAQAVAEACGLSVANCPGVNNISLGSWEGRIKEEIAKEEPTLWNTWLNAPEYLVFPGMEPLTDVMARSRAALDEIVKTHRGGTVAVVSHRTTLKPLVASCLGIPKPWFWKLHFDTASLTTLLHDEKGYSLLHFNGTDHLSEYRSEWN</sequence>
<dbReference type="AlphaFoldDB" id="A0A1X7J4G6"/>
<dbReference type="SUPFAM" id="SSF53254">
    <property type="entry name" value="Phosphoglycerate mutase-like"/>
    <property type="match status" value="1"/>
</dbReference>
<dbReference type="InterPro" id="IPR029033">
    <property type="entry name" value="His_PPase_superfam"/>
</dbReference>
<feature type="binding site" evidence="1">
    <location>
        <position position="62"/>
    </location>
    <ligand>
        <name>substrate</name>
    </ligand>
</feature>
<gene>
    <name evidence="2" type="ORF">SAMN06275492_10781</name>
</gene>
<dbReference type="OrthoDB" id="9782128at2"/>
<protein>
    <submittedName>
        <fullName evidence="2">Alpha-ribazole phosphatase/probable phosphoglycerate mutase</fullName>
    </submittedName>
</protein>
<evidence type="ECO:0000313" key="2">
    <source>
        <dbReference type="EMBL" id="SMG21747.1"/>
    </source>
</evidence>
<proteinExistence type="predicted"/>
<dbReference type="GO" id="GO:0016791">
    <property type="term" value="F:phosphatase activity"/>
    <property type="evidence" value="ECO:0007669"/>
    <property type="project" value="TreeGrafter"/>
</dbReference>
<dbReference type="InterPro" id="IPR001345">
    <property type="entry name" value="PG/BPGM_mutase_AS"/>
</dbReference>
<dbReference type="InterPro" id="IPR013078">
    <property type="entry name" value="His_Pase_superF_clade-1"/>
</dbReference>
<dbReference type="EMBL" id="FXBB01000007">
    <property type="protein sequence ID" value="SMG21747.1"/>
    <property type="molecule type" value="Genomic_DNA"/>
</dbReference>
<dbReference type="STRING" id="561720.SAMN06275492_10781"/>
<organism evidence="2 3">
    <name type="scientific">Dethiosulfovibrio salsuginis</name>
    <dbReference type="NCBI Taxonomy" id="561720"/>
    <lineage>
        <taxon>Bacteria</taxon>
        <taxon>Thermotogati</taxon>
        <taxon>Synergistota</taxon>
        <taxon>Synergistia</taxon>
        <taxon>Synergistales</taxon>
        <taxon>Dethiosulfovibrionaceae</taxon>
        <taxon>Dethiosulfovibrio</taxon>
    </lineage>
</organism>
<dbReference type="Pfam" id="PF00300">
    <property type="entry name" value="His_Phos_1"/>
    <property type="match status" value="1"/>
</dbReference>